<dbReference type="InterPro" id="IPR006683">
    <property type="entry name" value="Thioestr_dom"/>
</dbReference>
<dbReference type="GO" id="GO:0016790">
    <property type="term" value="F:thiolester hydrolase activity"/>
    <property type="evidence" value="ECO:0007669"/>
    <property type="project" value="UniProtKB-ARBA"/>
</dbReference>
<feature type="domain" description="Thioesterase" evidence="1">
    <location>
        <begin position="2"/>
        <end position="47"/>
    </location>
</feature>
<name>A0A8D5FM81_9BACT</name>
<reference evidence="2" key="1">
    <citation type="submission" date="2020-09" db="EMBL/GenBank/DDBJ databases">
        <title>Desulfogranum mesoprofundum gen. nov., sp. nov., a novel mesophilic, sulfate-reducing chemolithoautotroph isolated from a deep-sea hydrothermal vent chimney in the Suiyo Seamount.</title>
        <authorList>
            <person name="Hashimoto Y."/>
            <person name="Nakagawa S."/>
        </authorList>
    </citation>
    <scope>NUCLEOTIDE SEQUENCE</scope>
    <source>
        <strain evidence="2">KT2</strain>
    </source>
</reference>
<keyword evidence="3" id="KW-1185">Reference proteome</keyword>
<dbReference type="KEGG" id="dbk:DGMP_23060"/>
<dbReference type="EMBL" id="AP024086">
    <property type="protein sequence ID" value="BCL61613.1"/>
    <property type="molecule type" value="Genomic_DNA"/>
</dbReference>
<sequence>MLSSLLDTAMANCLLHLNIKAMTGELKVRFLQPVKYDSILSIKAWLTASLPPLYHLKSEIRVNDTLVCRGRARFMEKDENELPL</sequence>
<gene>
    <name evidence="2" type="ORF">DGMP_23060</name>
</gene>
<dbReference type="CDD" id="cd03440">
    <property type="entry name" value="hot_dog"/>
    <property type="match status" value="1"/>
</dbReference>
<evidence type="ECO:0000313" key="2">
    <source>
        <dbReference type="EMBL" id="BCL61613.1"/>
    </source>
</evidence>
<dbReference type="Proteomes" id="UP000826725">
    <property type="component" value="Chromosome"/>
</dbReference>
<accession>A0A8D5FM81</accession>
<evidence type="ECO:0000313" key="3">
    <source>
        <dbReference type="Proteomes" id="UP000826725"/>
    </source>
</evidence>
<dbReference type="Pfam" id="PF03061">
    <property type="entry name" value="4HBT"/>
    <property type="match status" value="1"/>
</dbReference>
<evidence type="ECO:0000259" key="1">
    <source>
        <dbReference type="Pfam" id="PF03061"/>
    </source>
</evidence>
<proteinExistence type="predicted"/>
<protein>
    <recommendedName>
        <fullName evidence="1">Thioesterase domain-containing protein</fullName>
    </recommendedName>
</protein>
<organism evidence="2 3">
    <name type="scientific">Desulfomarina profundi</name>
    <dbReference type="NCBI Taxonomy" id="2772557"/>
    <lineage>
        <taxon>Bacteria</taxon>
        <taxon>Pseudomonadati</taxon>
        <taxon>Thermodesulfobacteriota</taxon>
        <taxon>Desulfobulbia</taxon>
        <taxon>Desulfobulbales</taxon>
        <taxon>Desulfobulbaceae</taxon>
        <taxon>Desulfomarina</taxon>
    </lineage>
</organism>
<dbReference type="AlphaFoldDB" id="A0A8D5FM81"/>